<keyword evidence="15" id="KW-1185">Reference proteome</keyword>
<dbReference type="Pfam" id="PF13733">
    <property type="entry name" value="Glyco_transf_7N"/>
    <property type="match status" value="1"/>
</dbReference>
<evidence type="ECO:0000256" key="10">
    <source>
        <dbReference type="ARBA" id="ARBA00023180"/>
    </source>
</evidence>
<evidence type="ECO:0000256" key="2">
    <source>
        <dbReference type="ARBA" id="ARBA00004922"/>
    </source>
</evidence>
<keyword evidence="8 11" id="KW-1133">Transmembrane helix</keyword>
<keyword evidence="10 11" id="KW-0325">Glycoprotein</keyword>
<evidence type="ECO:0000259" key="13">
    <source>
        <dbReference type="Pfam" id="PF13733"/>
    </source>
</evidence>
<comment type="pathway">
    <text evidence="2 11">Protein modification; protein glycosylation.</text>
</comment>
<name>A0ABQ9ZBT8_9CRUS</name>
<protein>
    <recommendedName>
        <fullName evidence="11">Beta-1,4-N-acetylgalactosaminyltransferase</fullName>
        <ecNumber evidence="11">2.4.1.-</ecNumber>
    </recommendedName>
    <alternativeName>
        <fullName evidence="11">Beta-4-GalNAcT</fullName>
    </alternativeName>
</protein>
<evidence type="ECO:0000256" key="7">
    <source>
        <dbReference type="ARBA" id="ARBA00022968"/>
    </source>
</evidence>
<evidence type="ECO:0000256" key="5">
    <source>
        <dbReference type="ARBA" id="ARBA00022679"/>
    </source>
</evidence>
<dbReference type="EMBL" id="JAOYFB010000003">
    <property type="protein sequence ID" value="KAK4010376.1"/>
    <property type="molecule type" value="Genomic_DNA"/>
</dbReference>
<keyword evidence="4 11" id="KW-0328">Glycosyltransferase</keyword>
<evidence type="ECO:0000256" key="1">
    <source>
        <dbReference type="ARBA" id="ARBA00004606"/>
    </source>
</evidence>
<comment type="similarity">
    <text evidence="3 11">Belongs to the glycosyltransferase 7 family.</text>
</comment>
<dbReference type="PANTHER" id="PTHR19300">
    <property type="entry name" value="BETA-1,4-GALACTOSYLTRANSFERASE"/>
    <property type="match status" value="1"/>
</dbReference>
<evidence type="ECO:0000256" key="8">
    <source>
        <dbReference type="ARBA" id="ARBA00022989"/>
    </source>
</evidence>
<dbReference type="Proteomes" id="UP001234178">
    <property type="component" value="Unassembled WGS sequence"/>
</dbReference>
<accession>A0ABQ9ZBT8</accession>
<comment type="subcellular location">
    <subcellularLocation>
        <location evidence="1 11">Membrane</location>
        <topology evidence="1 11">Single-pass type II membrane protein</topology>
    </subcellularLocation>
</comment>
<dbReference type="CDD" id="cd00899">
    <property type="entry name" value="b4GalT"/>
    <property type="match status" value="1"/>
</dbReference>
<keyword evidence="11" id="KW-0464">Manganese</keyword>
<evidence type="ECO:0000256" key="6">
    <source>
        <dbReference type="ARBA" id="ARBA00022692"/>
    </source>
</evidence>
<comment type="caution">
    <text evidence="14">The sequence shown here is derived from an EMBL/GenBank/DDBJ whole genome shotgun (WGS) entry which is preliminary data.</text>
</comment>
<dbReference type="Pfam" id="PF02709">
    <property type="entry name" value="Glyco_transf_7C"/>
    <property type="match status" value="1"/>
</dbReference>
<feature type="transmembrane region" description="Helical" evidence="11">
    <location>
        <begin position="9"/>
        <end position="29"/>
    </location>
</feature>
<evidence type="ECO:0000259" key="12">
    <source>
        <dbReference type="Pfam" id="PF02709"/>
    </source>
</evidence>
<keyword evidence="9 11" id="KW-0472">Membrane</keyword>
<dbReference type="InterPro" id="IPR027791">
    <property type="entry name" value="Galactosyl_T_C"/>
</dbReference>
<dbReference type="PRINTS" id="PR02050">
    <property type="entry name" value="B14GALTRFASE"/>
</dbReference>
<keyword evidence="11" id="KW-0479">Metal-binding</keyword>
<keyword evidence="7 11" id="KW-0735">Signal-anchor</keyword>
<dbReference type="InterPro" id="IPR003859">
    <property type="entry name" value="Galactosyl_T"/>
</dbReference>
<sequence>MVCFSRIRVLIRPLFVSFTAISFIFWFYVINSLLGNSVSIKRNSPTSHQSNPIKSCPLISPKLVGRINLSSEAIAVISEEDEDVLVSRMTGQLKAGGMYKPSGCKARSRVAIIVPYQNRKSHLTLFLRYLHPFLQRQQLSYVIIVVEQFMNGAGRSPFNRGMLMNIGFKEARLLPDKYECFIFHDVDLLPEDDRNPYTCPESGKPRQMAFSIDYWDNYRPTPSNHFGGVTAFRVTDFQLVNGFSNSFWGWGGEDDQLYQRVRFHNLTVVRAFDDQPSLVHLARYKTLSHVKAKPNPSRKEILKEGPIRYKTDGLINLRYHRVDLQLRPLFTHIVVDIQPKQRQAVAFNRVPGHPYLSYPYSLTGT</sequence>
<dbReference type="EC" id="2.4.1.-" evidence="11"/>
<evidence type="ECO:0000256" key="9">
    <source>
        <dbReference type="ARBA" id="ARBA00023136"/>
    </source>
</evidence>
<comment type="function">
    <text evidence="11">Catalyzes the transfer of galactose onto proteins or lipids.</text>
</comment>
<feature type="domain" description="Galactosyltransferase C-terminal" evidence="12">
    <location>
        <begin position="208"/>
        <end position="273"/>
    </location>
</feature>
<evidence type="ECO:0000256" key="4">
    <source>
        <dbReference type="ARBA" id="ARBA00022676"/>
    </source>
</evidence>
<evidence type="ECO:0000313" key="15">
    <source>
        <dbReference type="Proteomes" id="UP001234178"/>
    </source>
</evidence>
<evidence type="ECO:0000256" key="3">
    <source>
        <dbReference type="ARBA" id="ARBA00005735"/>
    </source>
</evidence>
<keyword evidence="6 11" id="KW-0812">Transmembrane</keyword>
<dbReference type="Gene3D" id="3.90.550.10">
    <property type="entry name" value="Spore Coat Polysaccharide Biosynthesis Protein SpsA, Chain A"/>
    <property type="match status" value="1"/>
</dbReference>
<dbReference type="SUPFAM" id="SSF53448">
    <property type="entry name" value="Nucleotide-diphospho-sugar transferases"/>
    <property type="match status" value="1"/>
</dbReference>
<comment type="cofactor">
    <cofactor evidence="11">
        <name>Mn(2+)</name>
        <dbReference type="ChEBI" id="CHEBI:29035"/>
    </cofactor>
</comment>
<proteinExistence type="inferred from homology"/>
<feature type="domain" description="Galactosyltransferase N-terminal" evidence="13">
    <location>
        <begin position="56"/>
        <end position="200"/>
    </location>
</feature>
<dbReference type="InterPro" id="IPR027995">
    <property type="entry name" value="Galactosyl_T_N"/>
</dbReference>
<organism evidence="14 15">
    <name type="scientific">Daphnia magna</name>
    <dbReference type="NCBI Taxonomy" id="35525"/>
    <lineage>
        <taxon>Eukaryota</taxon>
        <taxon>Metazoa</taxon>
        <taxon>Ecdysozoa</taxon>
        <taxon>Arthropoda</taxon>
        <taxon>Crustacea</taxon>
        <taxon>Branchiopoda</taxon>
        <taxon>Diplostraca</taxon>
        <taxon>Cladocera</taxon>
        <taxon>Anomopoda</taxon>
        <taxon>Daphniidae</taxon>
        <taxon>Daphnia</taxon>
    </lineage>
</organism>
<dbReference type="InterPro" id="IPR029044">
    <property type="entry name" value="Nucleotide-diphossugar_trans"/>
</dbReference>
<gene>
    <name evidence="14" type="ORF">OUZ56_019522</name>
</gene>
<reference evidence="14 15" key="1">
    <citation type="journal article" date="2023" name="Nucleic Acids Res.">
        <title>The hologenome of Daphnia magna reveals possible DNA methylation and microbiome-mediated evolution of the host genome.</title>
        <authorList>
            <person name="Chaturvedi A."/>
            <person name="Li X."/>
            <person name="Dhandapani V."/>
            <person name="Marshall H."/>
            <person name="Kissane S."/>
            <person name="Cuenca-Cambronero M."/>
            <person name="Asole G."/>
            <person name="Calvet F."/>
            <person name="Ruiz-Romero M."/>
            <person name="Marangio P."/>
            <person name="Guigo R."/>
            <person name="Rago D."/>
            <person name="Mirbahai L."/>
            <person name="Eastwood N."/>
            <person name="Colbourne J.K."/>
            <person name="Zhou J."/>
            <person name="Mallon E."/>
            <person name="Orsini L."/>
        </authorList>
    </citation>
    <scope>NUCLEOTIDE SEQUENCE [LARGE SCALE GENOMIC DNA]</scope>
    <source>
        <strain evidence="14">LRV0_1</strain>
    </source>
</reference>
<evidence type="ECO:0000256" key="11">
    <source>
        <dbReference type="RuleBase" id="RU368121"/>
    </source>
</evidence>
<evidence type="ECO:0000313" key="14">
    <source>
        <dbReference type="EMBL" id="KAK4010376.1"/>
    </source>
</evidence>
<dbReference type="PANTHER" id="PTHR19300:SF57">
    <property type="entry name" value="BETA-1,4-N-ACETYLGALACTOSAMINYLTRANSFERASE"/>
    <property type="match status" value="1"/>
</dbReference>
<keyword evidence="5 11" id="KW-0808">Transferase</keyword>